<evidence type="ECO:0000313" key="1">
    <source>
        <dbReference type="EMBL" id="KAJ9053243.1"/>
    </source>
</evidence>
<sequence length="172" mass="19060">MCFKQNKKSKIASTPSAPYNQLKFCSKNLSQSPFVSAHPNLQNLEASTGLPALQSYHPQSKGSLPCALVCFWGVLPCPPTDKSELFVRFGPRQLPFVQLFPPLHPKASWLVLGSRSFLLILCSLLGSSVFCPFPLVFRGSLVFLALLLRGLPRPDILLEDPLAQTREPERIN</sequence>
<protein>
    <submittedName>
        <fullName evidence="1">Uncharacterized protein</fullName>
    </submittedName>
</protein>
<keyword evidence="2" id="KW-1185">Reference proteome</keyword>
<organism evidence="1 2">
    <name type="scientific">Entomophthora muscae</name>
    <dbReference type="NCBI Taxonomy" id="34485"/>
    <lineage>
        <taxon>Eukaryota</taxon>
        <taxon>Fungi</taxon>
        <taxon>Fungi incertae sedis</taxon>
        <taxon>Zoopagomycota</taxon>
        <taxon>Entomophthoromycotina</taxon>
        <taxon>Entomophthoromycetes</taxon>
        <taxon>Entomophthorales</taxon>
        <taxon>Entomophthoraceae</taxon>
        <taxon>Entomophthora</taxon>
    </lineage>
</organism>
<comment type="caution">
    <text evidence="1">The sequence shown here is derived from an EMBL/GenBank/DDBJ whole genome shotgun (WGS) entry which is preliminary data.</text>
</comment>
<gene>
    <name evidence="1" type="ORF">DSO57_1026189</name>
</gene>
<dbReference type="EMBL" id="QTSX02006541">
    <property type="protein sequence ID" value="KAJ9053243.1"/>
    <property type="molecule type" value="Genomic_DNA"/>
</dbReference>
<proteinExistence type="predicted"/>
<reference evidence="1" key="1">
    <citation type="submission" date="2022-04" db="EMBL/GenBank/DDBJ databases">
        <title>Genome of the entomopathogenic fungus Entomophthora muscae.</title>
        <authorList>
            <person name="Elya C."/>
            <person name="Lovett B.R."/>
            <person name="Lee E."/>
            <person name="Macias A.M."/>
            <person name="Hajek A.E."/>
            <person name="De Bivort B.L."/>
            <person name="Kasson M.T."/>
            <person name="De Fine Licht H.H."/>
            <person name="Stajich J.E."/>
        </authorList>
    </citation>
    <scope>NUCLEOTIDE SEQUENCE</scope>
    <source>
        <strain evidence="1">Berkeley</strain>
    </source>
</reference>
<dbReference type="Proteomes" id="UP001165960">
    <property type="component" value="Unassembled WGS sequence"/>
</dbReference>
<evidence type="ECO:0000313" key="2">
    <source>
        <dbReference type="Proteomes" id="UP001165960"/>
    </source>
</evidence>
<name>A0ACC2RT91_9FUNG</name>
<accession>A0ACC2RT91</accession>